<dbReference type="PANTHER" id="PTHR11468">
    <property type="entry name" value="GLYCOGEN PHOSPHORYLASE"/>
    <property type="match status" value="1"/>
</dbReference>
<comment type="cofactor">
    <cofactor evidence="2 8">
        <name>pyridoxal 5'-phosphate</name>
        <dbReference type="ChEBI" id="CHEBI:597326"/>
    </cofactor>
</comment>
<gene>
    <name evidence="9" type="ORF">llap_21739</name>
</gene>
<dbReference type="FunFam" id="3.40.50.2000:FF:000153">
    <property type="entry name" value="Alpha-1,4 glucan phosphorylase"/>
    <property type="match status" value="1"/>
</dbReference>
<dbReference type="GO" id="GO:0030170">
    <property type="term" value="F:pyridoxal phosphate binding"/>
    <property type="evidence" value="ECO:0007669"/>
    <property type="project" value="TreeGrafter"/>
</dbReference>
<sequence length="102" mass="11885">MVEEADDWLRYGNPWEKARPEYMLPVHFYGRVEHTPEGVKWVDTQVVLAMPYDTPVPGYKNNTVNTMRLWSAKAPNDFNLQESLKEKSGTVHLTLGFLRVYL</sequence>
<comment type="function">
    <text evidence="8">Allosteric enzyme that catalyzes the rate-limiting step in glycogen catabolism, the phosphorolytic cleavage of glycogen to produce glucose-1-phosphate, and plays a central role in maintaining cellular and organismal glucose homeostasis.</text>
</comment>
<dbReference type="InterPro" id="IPR000811">
    <property type="entry name" value="Glyco_trans_35"/>
</dbReference>
<dbReference type="Pfam" id="PF00343">
    <property type="entry name" value="Phosphorylase"/>
    <property type="match status" value="1"/>
</dbReference>
<name>A0A2I0T2E0_LIMLA</name>
<evidence type="ECO:0000256" key="7">
    <source>
        <dbReference type="ARBA" id="ARBA00023277"/>
    </source>
</evidence>
<dbReference type="GO" id="GO:0005980">
    <property type="term" value="P:glycogen catabolic process"/>
    <property type="evidence" value="ECO:0007669"/>
    <property type="project" value="TreeGrafter"/>
</dbReference>
<dbReference type="GO" id="GO:0008184">
    <property type="term" value="F:glycogen phosphorylase activity"/>
    <property type="evidence" value="ECO:0007669"/>
    <property type="project" value="InterPro"/>
</dbReference>
<evidence type="ECO:0000256" key="1">
    <source>
        <dbReference type="ARBA" id="ARBA00001275"/>
    </source>
</evidence>
<reference evidence="10" key="2">
    <citation type="submission" date="2017-12" db="EMBL/GenBank/DDBJ databases">
        <title>Genome sequence of the Bar-tailed Godwit (Limosa lapponica baueri).</title>
        <authorList>
            <person name="Lima N.C.B."/>
            <person name="Parody-Merino A.M."/>
            <person name="Battley P.F."/>
            <person name="Fidler A.E."/>
            <person name="Prosdocimi F."/>
        </authorList>
    </citation>
    <scope>NUCLEOTIDE SEQUENCE [LARGE SCALE GENOMIC DNA]</scope>
</reference>
<evidence type="ECO:0000256" key="4">
    <source>
        <dbReference type="ARBA" id="ARBA00022676"/>
    </source>
</evidence>
<evidence type="ECO:0000256" key="6">
    <source>
        <dbReference type="ARBA" id="ARBA00022898"/>
    </source>
</evidence>
<evidence type="ECO:0000256" key="5">
    <source>
        <dbReference type="ARBA" id="ARBA00022679"/>
    </source>
</evidence>
<dbReference type="GO" id="GO:0005737">
    <property type="term" value="C:cytoplasm"/>
    <property type="evidence" value="ECO:0007669"/>
    <property type="project" value="TreeGrafter"/>
</dbReference>
<comment type="catalytic activity">
    <reaction evidence="1 8">
        <text>[(1-&gt;4)-alpha-D-glucosyl](n) + phosphate = [(1-&gt;4)-alpha-D-glucosyl](n-1) + alpha-D-glucose 1-phosphate</text>
        <dbReference type="Rhea" id="RHEA:41732"/>
        <dbReference type="Rhea" id="RHEA-COMP:9584"/>
        <dbReference type="Rhea" id="RHEA-COMP:9586"/>
        <dbReference type="ChEBI" id="CHEBI:15444"/>
        <dbReference type="ChEBI" id="CHEBI:43474"/>
        <dbReference type="ChEBI" id="CHEBI:58601"/>
        <dbReference type="EC" id="2.4.1.1"/>
    </reaction>
</comment>
<keyword evidence="6 8" id="KW-0663">Pyridoxal phosphate</keyword>
<dbReference type="Proteomes" id="UP000233556">
    <property type="component" value="Unassembled WGS sequence"/>
</dbReference>
<keyword evidence="4 8" id="KW-0328">Glycosyltransferase</keyword>
<dbReference type="OrthoDB" id="9215500at2759"/>
<protein>
    <recommendedName>
        <fullName evidence="8">Alpha-1,4 glucan phosphorylase</fullName>
        <ecNumber evidence="8">2.4.1.1</ecNumber>
    </recommendedName>
</protein>
<evidence type="ECO:0000313" key="9">
    <source>
        <dbReference type="EMBL" id="PKU27957.1"/>
    </source>
</evidence>
<reference evidence="10" key="1">
    <citation type="submission" date="2017-11" db="EMBL/GenBank/DDBJ databases">
        <authorList>
            <person name="Lima N.C."/>
            <person name="Parody-Merino A.M."/>
            <person name="Battley P.F."/>
            <person name="Fidler A.E."/>
            <person name="Prosdocimi F."/>
        </authorList>
    </citation>
    <scope>NUCLEOTIDE SEQUENCE [LARGE SCALE GENOMIC DNA]</scope>
</reference>
<comment type="similarity">
    <text evidence="3 8">Belongs to the glycogen phosphorylase family.</text>
</comment>
<dbReference type="Gene3D" id="3.40.50.2000">
    <property type="entry name" value="Glycogen Phosphorylase B"/>
    <property type="match status" value="1"/>
</dbReference>
<keyword evidence="10" id="KW-1185">Reference proteome</keyword>
<evidence type="ECO:0000256" key="3">
    <source>
        <dbReference type="ARBA" id="ARBA00006047"/>
    </source>
</evidence>
<dbReference type="SUPFAM" id="SSF53756">
    <property type="entry name" value="UDP-Glycosyltransferase/glycogen phosphorylase"/>
    <property type="match status" value="1"/>
</dbReference>
<evidence type="ECO:0000256" key="8">
    <source>
        <dbReference type="RuleBase" id="RU000587"/>
    </source>
</evidence>
<evidence type="ECO:0000313" key="10">
    <source>
        <dbReference type="Proteomes" id="UP000233556"/>
    </source>
</evidence>
<evidence type="ECO:0000256" key="2">
    <source>
        <dbReference type="ARBA" id="ARBA00001933"/>
    </source>
</evidence>
<dbReference type="EMBL" id="KZ523352">
    <property type="protein sequence ID" value="PKU27957.1"/>
    <property type="molecule type" value="Genomic_DNA"/>
</dbReference>
<organism evidence="9 10">
    <name type="scientific">Limosa lapponica baueri</name>
    <dbReference type="NCBI Taxonomy" id="1758121"/>
    <lineage>
        <taxon>Eukaryota</taxon>
        <taxon>Metazoa</taxon>
        <taxon>Chordata</taxon>
        <taxon>Craniata</taxon>
        <taxon>Vertebrata</taxon>
        <taxon>Euteleostomi</taxon>
        <taxon>Archelosauria</taxon>
        <taxon>Archosauria</taxon>
        <taxon>Dinosauria</taxon>
        <taxon>Saurischia</taxon>
        <taxon>Theropoda</taxon>
        <taxon>Coelurosauria</taxon>
        <taxon>Aves</taxon>
        <taxon>Neognathae</taxon>
        <taxon>Neoaves</taxon>
        <taxon>Charadriiformes</taxon>
        <taxon>Scolopacidae</taxon>
        <taxon>Limosa</taxon>
    </lineage>
</organism>
<keyword evidence="5 8" id="KW-0808">Transferase</keyword>
<dbReference type="EC" id="2.4.1.1" evidence="8"/>
<keyword evidence="7 8" id="KW-0119">Carbohydrate metabolism</keyword>
<proteinExistence type="inferred from homology"/>
<dbReference type="AlphaFoldDB" id="A0A2I0T2E0"/>
<accession>A0A2I0T2E0</accession>
<dbReference type="PANTHER" id="PTHR11468:SF29">
    <property type="entry name" value="GLYCOGEN PHOSPHORYLASE, BRAIN FORM"/>
    <property type="match status" value="1"/>
</dbReference>